<protein>
    <submittedName>
        <fullName evidence="2">Uncharacterized protein</fullName>
    </submittedName>
</protein>
<evidence type="ECO:0000313" key="3">
    <source>
        <dbReference type="Proteomes" id="UP000284706"/>
    </source>
</evidence>
<accession>A0A409X051</accession>
<dbReference type="Proteomes" id="UP000284706">
    <property type="component" value="Unassembled WGS sequence"/>
</dbReference>
<sequence length="93" mass="9070">MPESVNTATTTPACPALTPEEVAPTEGNVGWASGLLEVVFALSGAGDGTKAGEVRLVVSGGAVTVGESVNSMPGAEDDGSEKVGAGVARTVLN</sequence>
<dbReference type="InParanoid" id="A0A409X051"/>
<organism evidence="2 3">
    <name type="scientific">Gymnopilus dilepis</name>
    <dbReference type="NCBI Taxonomy" id="231916"/>
    <lineage>
        <taxon>Eukaryota</taxon>
        <taxon>Fungi</taxon>
        <taxon>Dikarya</taxon>
        <taxon>Basidiomycota</taxon>
        <taxon>Agaricomycotina</taxon>
        <taxon>Agaricomycetes</taxon>
        <taxon>Agaricomycetidae</taxon>
        <taxon>Agaricales</taxon>
        <taxon>Agaricineae</taxon>
        <taxon>Hymenogastraceae</taxon>
        <taxon>Gymnopilus</taxon>
    </lineage>
</organism>
<name>A0A409X051_9AGAR</name>
<keyword evidence="3" id="KW-1185">Reference proteome</keyword>
<proteinExistence type="predicted"/>
<gene>
    <name evidence="2" type="ORF">CVT26_015168</name>
</gene>
<comment type="caution">
    <text evidence="2">The sequence shown here is derived from an EMBL/GenBank/DDBJ whole genome shotgun (WGS) entry which is preliminary data.</text>
</comment>
<feature type="region of interest" description="Disordered" evidence="1">
    <location>
        <begin position="69"/>
        <end position="93"/>
    </location>
</feature>
<evidence type="ECO:0000256" key="1">
    <source>
        <dbReference type="SAM" id="MobiDB-lite"/>
    </source>
</evidence>
<dbReference type="EMBL" id="NHYE01004522">
    <property type="protein sequence ID" value="PPQ84144.1"/>
    <property type="molecule type" value="Genomic_DNA"/>
</dbReference>
<dbReference type="AlphaFoldDB" id="A0A409X051"/>
<evidence type="ECO:0000313" key="2">
    <source>
        <dbReference type="EMBL" id="PPQ84144.1"/>
    </source>
</evidence>
<reference evidence="2 3" key="1">
    <citation type="journal article" date="2018" name="Evol. Lett.">
        <title>Horizontal gene cluster transfer increased hallucinogenic mushroom diversity.</title>
        <authorList>
            <person name="Reynolds H.T."/>
            <person name="Vijayakumar V."/>
            <person name="Gluck-Thaler E."/>
            <person name="Korotkin H.B."/>
            <person name="Matheny P.B."/>
            <person name="Slot J.C."/>
        </authorList>
    </citation>
    <scope>NUCLEOTIDE SEQUENCE [LARGE SCALE GENOMIC DNA]</scope>
    <source>
        <strain evidence="2 3">SRW20</strain>
    </source>
</reference>